<evidence type="ECO:0000259" key="1">
    <source>
        <dbReference type="SMART" id="SM00849"/>
    </source>
</evidence>
<name>A0A5A7N8K9_9PROT</name>
<dbReference type="InterPro" id="IPR036388">
    <property type="entry name" value="WH-like_DNA-bd_sf"/>
</dbReference>
<keyword evidence="2" id="KW-0378">Hydrolase</keyword>
<evidence type="ECO:0000313" key="2">
    <source>
        <dbReference type="EMBL" id="GER03740.1"/>
    </source>
</evidence>
<reference evidence="2 3" key="1">
    <citation type="submission" date="2019-09" db="EMBL/GenBank/DDBJ databases">
        <title>NBRP : Genome information of microbial organism related human and environment.</title>
        <authorList>
            <person name="Hattori M."/>
            <person name="Oshima K."/>
            <person name="Inaba H."/>
            <person name="Suda W."/>
            <person name="Sakamoto M."/>
            <person name="Iino T."/>
            <person name="Kitahara M."/>
            <person name="Oshida Y."/>
            <person name="Iida T."/>
            <person name="Kudo T."/>
            <person name="Itoh T."/>
            <person name="Ohkuma M."/>
        </authorList>
    </citation>
    <scope>NUCLEOTIDE SEQUENCE [LARGE SCALE GENOMIC DNA]</scope>
    <source>
        <strain evidence="2 3">Q-1</strain>
    </source>
</reference>
<protein>
    <submittedName>
        <fullName evidence="2">MBL fold metallo-hydrolase</fullName>
    </submittedName>
</protein>
<dbReference type="SMART" id="SM00849">
    <property type="entry name" value="Lactamase_B"/>
    <property type="match status" value="1"/>
</dbReference>
<sequence length="305" mass="33134">MSDAFKALRFINPRHGVAVRMSPMVRRLIAPNQGPFTYSGTGTYLIGDEQLAVIDPGPDDPDHIDAILHAVGAARVSHILITHTHRDHSPGARLLQERTGAPCYGLGRHGTAARDDLPAGLVGGAGEEGADVDFVPDHHLADGDEIRGGGWTLKALWTPGHTSNHLCFALMAENAIFTGDHIMGWSTSVISPPDGDMGRYMRSLHLIKDCNAAILWPTHGPPVLQPRAHISGLIQHRIDREKGIIGYVENKPCGVEEIVAGLYADLDPRLYPAAQRSVLAHLVDLADRKIIKFEGLFDQSGRFFV</sequence>
<feature type="domain" description="Metallo-beta-lactamase" evidence="1">
    <location>
        <begin position="40"/>
        <end position="219"/>
    </location>
</feature>
<accession>A0A5A7N8K9</accession>
<organism evidence="2 3">
    <name type="scientific">Iodidimonas nitroreducens</name>
    <dbReference type="NCBI Taxonomy" id="1236968"/>
    <lineage>
        <taxon>Bacteria</taxon>
        <taxon>Pseudomonadati</taxon>
        <taxon>Pseudomonadota</taxon>
        <taxon>Alphaproteobacteria</taxon>
        <taxon>Iodidimonadales</taxon>
        <taxon>Iodidimonadaceae</taxon>
        <taxon>Iodidimonas</taxon>
    </lineage>
</organism>
<dbReference type="Pfam" id="PF00753">
    <property type="entry name" value="Lactamase_B"/>
    <property type="match status" value="1"/>
</dbReference>
<dbReference type="Gene3D" id="1.10.10.10">
    <property type="entry name" value="Winged helix-like DNA-binding domain superfamily/Winged helix DNA-binding domain"/>
    <property type="match status" value="1"/>
</dbReference>
<proteinExistence type="predicted"/>
<dbReference type="GO" id="GO:0016787">
    <property type="term" value="F:hydrolase activity"/>
    <property type="evidence" value="ECO:0007669"/>
    <property type="project" value="UniProtKB-KW"/>
</dbReference>
<dbReference type="Pfam" id="PF17778">
    <property type="entry name" value="WHD_BLACT"/>
    <property type="match status" value="1"/>
</dbReference>
<dbReference type="RefSeq" id="WP_042085866.1">
    <property type="nucleotide sequence ID" value="NZ_BKCN01000005.1"/>
</dbReference>
<dbReference type="CDD" id="cd16278">
    <property type="entry name" value="metallo-hydrolase-like_MBL-fold"/>
    <property type="match status" value="1"/>
</dbReference>
<dbReference type="AlphaFoldDB" id="A0A5A7N8K9"/>
<keyword evidence="3" id="KW-1185">Reference proteome</keyword>
<dbReference type="SUPFAM" id="SSF56281">
    <property type="entry name" value="Metallo-hydrolase/oxidoreductase"/>
    <property type="match status" value="1"/>
</dbReference>
<gene>
    <name evidence="2" type="ORF">JCM17846_14220</name>
</gene>
<dbReference type="PANTHER" id="PTHR23131">
    <property type="entry name" value="ENDORIBONUCLEASE LACTB2"/>
    <property type="match status" value="1"/>
</dbReference>
<dbReference type="Gene3D" id="3.60.15.10">
    <property type="entry name" value="Ribonuclease Z/Hydroxyacylglutathione hydrolase-like"/>
    <property type="match status" value="1"/>
</dbReference>
<dbReference type="InterPro" id="IPR036866">
    <property type="entry name" value="RibonucZ/Hydroxyglut_hydro"/>
</dbReference>
<evidence type="ECO:0000313" key="3">
    <source>
        <dbReference type="Proteomes" id="UP000324996"/>
    </source>
</evidence>
<dbReference type="InterPro" id="IPR050662">
    <property type="entry name" value="Sec-metab_biosynth-thioest"/>
</dbReference>
<dbReference type="Proteomes" id="UP000324996">
    <property type="component" value="Unassembled WGS sequence"/>
</dbReference>
<dbReference type="EMBL" id="BKCN01000005">
    <property type="protein sequence ID" value="GER03740.1"/>
    <property type="molecule type" value="Genomic_DNA"/>
</dbReference>
<dbReference type="InterPro" id="IPR041516">
    <property type="entry name" value="LACTB2_WH"/>
</dbReference>
<comment type="caution">
    <text evidence="2">The sequence shown here is derived from an EMBL/GenBank/DDBJ whole genome shotgun (WGS) entry which is preliminary data.</text>
</comment>
<dbReference type="InterPro" id="IPR001279">
    <property type="entry name" value="Metallo-B-lactamas"/>
</dbReference>
<dbReference type="PANTHER" id="PTHR23131:SF0">
    <property type="entry name" value="ENDORIBONUCLEASE LACTB2"/>
    <property type="match status" value="1"/>
</dbReference>